<name>A0A8D8T1M7_9HEMI</name>
<reference evidence="2" key="1">
    <citation type="submission" date="2021-05" db="EMBL/GenBank/DDBJ databases">
        <authorList>
            <person name="Alioto T."/>
            <person name="Alioto T."/>
            <person name="Gomez Garrido J."/>
        </authorList>
    </citation>
    <scope>NUCLEOTIDE SEQUENCE</scope>
</reference>
<evidence type="ECO:0000313" key="2">
    <source>
        <dbReference type="EMBL" id="CAG6679733.1"/>
    </source>
</evidence>
<protein>
    <recommendedName>
        <fullName evidence="1">Double jelly roll-like domain-containing protein</fullName>
    </recommendedName>
</protein>
<sequence length="406" mass="46871">MNNILSINTRPSFDETITRREIHSYAPYSSITVDSADNIVISINQEDIYLLLSESSIYLEGAILKADGTAFTAGESPEFINNGICFLFEEIRLEMNGFEVETCKNPGITSCMKGYVSYSENEMKKFSGTGWGNKKIKHSDNTFCGCIPLKFIFGFAENYEKIILNQRLDLILCRSKTSKNALKSTTGNDAKITLSKVLWRIPHIKVNDTKRLELLSYYKKNIPINMAFRKYNLNYYPDLPMTKNGTYRIKNCLGVELPRYLIFGFQTARDNDMTKDSSKFDHVKLKSMRVYLNSESFPYENMNLDITQGRYIPLYTMYTEFQESYYDKFLSEPYLDYESFLNDAPLIVVDTSRQSELFKHSSTVDIRVEYSMEDNCPQNTTLFALIIHDCLLQLKPLTNIVQKIVN</sequence>
<dbReference type="InterPro" id="IPR049512">
    <property type="entry name" value="DJR-like_dom"/>
</dbReference>
<proteinExistence type="predicted"/>
<evidence type="ECO:0000259" key="1">
    <source>
        <dbReference type="Pfam" id="PF21738"/>
    </source>
</evidence>
<feature type="domain" description="Double jelly roll-like" evidence="1">
    <location>
        <begin position="80"/>
        <end position="390"/>
    </location>
</feature>
<dbReference type="PANTHER" id="PTHR36159:SF1">
    <property type="entry name" value="RETROVIRUS-RELATED POL POLYPROTEIN FROM TRANSPOSON 412-LIKE PROTEIN"/>
    <property type="match status" value="1"/>
</dbReference>
<organism evidence="2">
    <name type="scientific">Cacopsylla melanoneura</name>
    <dbReference type="NCBI Taxonomy" id="428564"/>
    <lineage>
        <taxon>Eukaryota</taxon>
        <taxon>Metazoa</taxon>
        <taxon>Ecdysozoa</taxon>
        <taxon>Arthropoda</taxon>
        <taxon>Hexapoda</taxon>
        <taxon>Insecta</taxon>
        <taxon>Pterygota</taxon>
        <taxon>Neoptera</taxon>
        <taxon>Paraneoptera</taxon>
        <taxon>Hemiptera</taxon>
        <taxon>Sternorrhyncha</taxon>
        <taxon>Psylloidea</taxon>
        <taxon>Psyllidae</taxon>
        <taxon>Psyllinae</taxon>
        <taxon>Cacopsylla</taxon>
    </lineage>
</organism>
<dbReference type="AlphaFoldDB" id="A0A8D8T1M7"/>
<dbReference type="EMBL" id="HBUF01578894">
    <property type="protein sequence ID" value="CAG6769426.1"/>
    <property type="molecule type" value="Transcribed_RNA"/>
</dbReference>
<dbReference type="EMBL" id="HBUF01079456">
    <property type="protein sequence ID" value="CAG6632370.1"/>
    <property type="molecule type" value="Transcribed_RNA"/>
</dbReference>
<dbReference type="EMBL" id="HBUF01249917">
    <property type="protein sequence ID" value="CAG6679729.1"/>
    <property type="molecule type" value="Transcribed_RNA"/>
</dbReference>
<dbReference type="Pfam" id="PF21738">
    <property type="entry name" value="DJR-like_dom"/>
    <property type="match status" value="1"/>
</dbReference>
<accession>A0A8D8T1M7</accession>
<dbReference type="EMBL" id="HBUF01249918">
    <property type="protein sequence ID" value="CAG6679733.1"/>
    <property type="molecule type" value="Transcribed_RNA"/>
</dbReference>
<dbReference type="PANTHER" id="PTHR36159">
    <property type="entry name" value="PROTEIN CBG23766"/>
    <property type="match status" value="1"/>
</dbReference>